<keyword evidence="3" id="KW-1185">Reference proteome</keyword>
<evidence type="ECO:0000313" key="2">
    <source>
        <dbReference type="EMBL" id="GGG58583.1"/>
    </source>
</evidence>
<evidence type="ECO:0000256" key="1">
    <source>
        <dbReference type="SAM" id="Phobius"/>
    </source>
</evidence>
<evidence type="ECO:0008006" key="4">
    <source>
        <dbReference type="Google" id="ProtNLM"/>
    </source>
</evidence>
<evidence type="ECO:0000313" key="3">
    <source>
        <dbReference type="Proteomes" id="UP000601361"/>
    </source>
</evidence>
<proteinExistence type="predicted"/>
<dbReference type="EMBL" id="BMGS01000013">
    <property type="protein sequence ID" value="GGG58583.1"/>
    <property type="molecule type" value="Genomic_DNA"/>
</dbReference>
<protein>
    <recommendedName>
        <fullName evidence="4">DUF202 domain-containing protein</fullName>
    </recommendedName>
</protein>
<accession>A0ABQ1X3U6</accession>
<name>A0ABQ1X3U6_9BACT</name>
<feature type="transmembrane region" description="Helical" evidence="1">
    <location>
        <begin position="127"/>
        <end position="146"/>
    </location>
</feature>
<gene>
    <name evidence="2" type="ORF">GCM10011378_38360</name>
</gene>
<keyword evidence="1" id="KW-0812">Transmembrane</keyword>
<feature type="transmembrane region" description="Helical" evidence="1">
    <location>
        <begin position="51"/>
        <end position="69"/>
    </location>
</feature>
<comment type="caution">
    <text evidence="2">The sequence shown here is derived from an EMBL/GenBank/DDBJ whole genome shotgun (WGS) entry which is preliminary data.</text>
</comment>
<reference evidence="3" key="1">
    <citation type="journal article" date="2019" name="Int. J. Syst. Evol. Microbiol.">
        <title>The Global Catalogue of Microorganisms (GCM) 10K type strain sequencing project: providing services to taxonomists for standard genome sequencing and annotation.</title>
        <authorList>
            <consortium name="The Broad Institute Genomics Platform"/>
            <consortium name="The Broad Institute Genome Sequencing Center for Infectious Disease"/>
            <person name="Wu L."/>
            <person name="Ma J."/>
        </authorList>
    </citation>
    <scope>NUCLEOTIDE SEQUENCE [LARGE SCALE GENOMIC DNA]</scope>
    <source>
        <strain evidence="3">CGMCC 1.12990</strain>
    </source>
</reference>
<organism evidence="2 3">
    <name type="scientific">Hymenobacter glacieicola</name>
    <dbReference type="NCBI Taxonomy" id="1562124"/>
    <lineage>
        <taxon>Bacteria</taxon>
        <taxon>Pseudomonadati</taxon>
        <taxon>Bacteroidota</taxon>
        <taxon>Cytophagia</taxon>
        <taxon>Cytophagales</taxon>
        <taxon>Hymenobacteraceae</taxon>
        <taxon>Hymenobacter</taxon>
    </lineage>
</organism>
<dbReference type="Proteomes" id="UP000601361">
    <property type="component" value="Unassembled WGS sequence"/>
</dbReference>
<feature type="transmembrane region" description="Helical" evidence="1">
    <location>
        <begin position="166"/>
        <end position="187"/>
    </location>
</feature>
<sequence length="211" mass="24208">MELDDFCRRWQEQPAEPTHISLTEQKLRAMLSSSSSVNPLLKLRKNASRELNWVVIAFGLNGFNALYFARNSASLQWFVVMLMAMLSVVGGLVYQRLRVIREMEQQQDNLYESLKNRIVRFRHLMRLHDYVGVVTLTLVVLTVLLVRYTDLLNYLRPSSPDWGLHLALVAAGVVAVLGLIYAAYAVGKAEHQRRYGRYLDQLEAALRELGE</sequence>
<feature type="transmembrane region" description="Helical" evidence="1">
    <location>
        <begin position="75"/>
        <end position="94"/>
    </location>
</feature>
<keyword evidence="1" id="KW-0472">Membrane</keyword>
<keyword evidence="1" id="KW-1133">Transmembrane helix</keyword>